<dbReference type="Proteomes" id="UP000068164">
    <property type="component" value="Unassembled WGS sequence"/>
</dbReference>
<comment type="caution">
    <text evidence="2">The sequence shown here is derived from an EMBL/GenBank/DDBJ whole genome shotgun (WGS) entry which is preliminary data.</text>
</comment>
<dbReference type="RefSeq" id="WP_062371943.1">
    <property type="nucleotide sequence ID" value="NZ_LNCD01000101.1"/>
</dbReference>
<proteinExistence type="predicted"/>
<reference evidence="2 3" key="1">
    <citation type="submission" date="2015-11" db="EMBL/GenBank/DDBJ databases">
        <title>Draft Genome Sequence of the Strain BR 10423 (Rhizobium sp.) isolated from nodules of Mimosa pudica.</title>
        <authorList>
            <person name="Barauna A.C."/>
            <person name="Zilli J.E."/>
            <person name="Simoes-Araujo J.L."/>
            <person name="Reis V.M."/>
            <person name="James E.K."/>
            <person name="Reis F.B.Jr."/>
            <person name="Rouws L.F."/>
            <person name="Passos S.R."/>
            <person name="Gois S.R."/>
        </authorList>
    </citation>
    <scope>NUCLEOTIDE SEQUENCE [LARGE SCALE GENOMIC DNA]</scope>
    <source>
        <strain evidence="2 3">BR10423</strain>
    </source>
</reference>
<sequence length="151" mass="16007">MPDPKDSPAVRSMQKEQAEQRRRARQGGLDQGLEDTFPASDPVSATTTGVPTGRTDAKVAESVKSEPDPYTTENNNGDPLNPRSIGENIRALRLDTNRLAKSVSGVASDSVGVAKARAGSFLDDVKETVRDRPITAVAVVAALAFVFGATR</sequence>
<protein>
    <submittedName>
        <fullName evidence="2">Uncharacterized protein</fullName>
    </submittedName>
</protein>
<evidence type="ECO:0000313" key="2">
    <source>
        <dbReference type="EMBL" id="KWV47911.1"/>
    </source>
</evidence>
<gene>
    <name evidence="2" type="ORF">AS026_12605</name>
</gene>
<dbReference type="EMBL" id="LNCD01000101">
    <property type="protein sequence ID" value="KWV47911.1"/>
    <property type="molecule type" value="Genomic_DNA"/>
</dbReference>
<feature type="compositionally biased region" description="Basic and acidic residues" evidence="1">
    <location>
        <begin position="1"/>
        <end position="21"/>
    </location>
</feature>
<keyword evidence="3" id="KW-1185">Reference proteome</keyword>
<accession>A0A109JFJ1</accession>
<organism evidence="2 3">
    <name type="scientific">Rhizobium altiplani</name>
    <dbReference type="NCBI Taxonomy" id="1864509"/>
    <lineage>
        <taxon>Bacteria</taxon>
        <taxon>Pseudomonadati</taxon>
        <taxon>Pseudomonadota</taxon>
        <taxon>Alphaproteobacteria</taxon>
        <taxon>Hyphomicrobiales</taxon>
        <taxon>Rhizobiaceae</taxon>
        <taxon>Rhizobium/Agrobacterium group</taxon>
        <taxon>Rhizobium</taxon>
    </lineage>
</organism>
<dbReference type="AlphaFoldDB" id="A0A109JFJ1"/>
<evidence type="ECO:0000313" key="3">
    <source>
        <dbReference type="Proteomes" id="UP000068164"/>
    </source>
</evidence>
<name>A0A109JFJ1_9HYPH</name>
<feature type="compositionally biased region" description="Basic and acidic residues" evidence="1">
    <location>
        <begin position="55"/>
        <end position="67"/>
    </location>
</feature>
<feature type="region of interest" description="Disordered" evidence="1">
    <location>
        <begin position="1"/>
        <end position="84"/>
    </location>
</feature>
<dbReference type="OrthoDB" id="8129930at2"/>
<evidence type="ECO:0000256" key="1">
    <source>
        <dbReference type="SAM" id="MobiDB-lite"/>
    </source>
</evidence>